<evidence type="ECO:0000313" key="3">
    <source>
        <dbReference type="Proteomes" id="UP000238308"/>
    </source>
</evidence>
<dbReference type="Proteomes" id="UP000238308">
    <property type="component" value="Unassembled WGS sequence"/>
</dbReference>
<keyword evidence="1" id="KW-0472">Membrane</keyword>
<dbReference type="EMBL" id="PVTV01000019">
    <property type="protein sequence ID" value="PRY96043.1"/>
    <property type="molecule type" value="Genomic_DNA"/>
</dbReference>
<keyword evidence="3" id="KW-1185">Reference proteome</keyword>
<dbReference type="RefSeq" id="WP_106228799.1">
    <property type="nucleotide sequence ID" value="NZ_PVTV01000019.1"/>
</dbReference>
<feature type="transmembrane region" description="Helical" evidence="1">
    <location>
        <begin position="47"/>
        <end position="73"/>
    </location>
</feature>
<organism evidence="2 3">
    <name type="scientific">Jezberella montanilacus</name>
    <dbReference type="NCBI Taxonomy" id="323426"/>
    <lineage>
        <taxon>Bacteria</taxon>
        <taxon>Pseudomonadati</taxon>
        <taxon>Pseudomonadota</taxon>
        <taxon>Betaproteobacteria</taxon>
        <taxon>Burkholderiales</taxon>
        <taxon>Alcaligenaceae</taxon>
        <taxon>Jezberella</taxon>
    </lineage>
</organism>
<feature type="transmembrane region" description="Helical" evidence="1">
    <location>
        <begin position="113"/>
        <end position="130"/>
    </location>
</feature>
<comment type="caution">
    <text evidence="2">The sequence shown here is derived from an EMBL/GenBank/DDBJ whole genome shotgun (WGS) entry which is preliminary data.</text>
</comment>
<dbReference type="AlphaFoldDB" id="A0A2T0XAT7"/>
<evidence type="ECO:0000313" key="2">
    <source>
        <dbReference type="EMBL" id="PRY96043.1"/>
    </source>
</evidence>
<feature type="transmembrane region" description="Helical" evidence="1">
    <location>
        <begin position="6"/>
        <end position="26"/>
    </location>
</feature>
<feature type="transmembrane region" description="Helical" evidence="1">
    <location>
        <begin position="79"/>
        <end position="101"/>
    </location>
</feature>
<evidence type="ECO:0000256" key="1">
    <source>
        <dbReference type="SAM" id="Phobius"/>
    </source>
</evidence>
<reference evidence="2 3" key="1">
    <citation type="submission" date="2018-03" db="EMBL/GenBank/DDBJ databases">
        <title>Genomic Encyclopedia of Type Strains, Phase III (KMG-III): the genomes of soil and plant-associated and newly described type strains.</title>
        <authorList>
            <person name="Whitman W."/>
        </authorList>
    </citation>
    <scope>NUCLEOTIDE SEQUENCE [LARGE SCALE GENOMIC DNA]</scope>
    <source>
        <strain evidence="2 3">MWH-P2sevCIIIb</strain>
    </source>
</reference>
<keyword evidence="1" id="KW-0812">Transmembrane</keyword>
<sequence length="131" mass="14322">MDIGITAVLAATFVSYVVGSIWYLWLGKSWRRAVGWGEEGPAYRPSAFELLVGLLGQLIIACALFSLLAHLGLTGVRSALIAGFGIWLGFILPSLTTNIIFQRRNKKLIWQDGLHWLLILASQGIVLGLLS</sequence>
<accession>A0A2T0XAT7</accession>
<dbReference type="InterPro" id="IPR013879">
    <property type="entry name" value="DUF1761"/>
</dbReference>
<proteinExistence type="predicted"/>
<gene>
    <name evidence="2" type="ORF">BCM14_2983</name>
</gene>
<name>A0A2T0XAT7_9BURK</name>
<keyword evidence="1" id="KW-1133">Transmembrane helix</keyword>
<dbReference type="Pfam" id="PF08570">
    <property type="entry name" value="DUF1761"/>
    <property type="match status" value="1"/>
</dbReference>
<dbReference type="OrthoDB" id="344736at2"/>
<protein>
    <submittedName>
        <fullName evidence="2">Uncharacterized protein DUF1761</fullName>
    </submittedName>
</protein>